<reference evidence="1 2" key="1">
    <citation type="journal article" date="2014" name="Agronomy (Basel)">
        <title>A Draft Genome Sequence for Ensete ventricosum, the Drought-Tolerant Tree Against Hunger.</title>
        <authorList>
            <person name="Harrison J."/>
            <person name="Moore K.A."/>
            <person name="Paszkiewicz K."/>
            <person name="Jones T."/>
            <person name="Grant M."/>
            <person name="Ambacheew D."/>
            <person name="Muzemil S."/>
            <person name="Studholme D.J."/>
        </authorList>
    </citation>
    <scope>NUCLEOTIDE SEQUENCE [LARGE SCALE GENOMIC DNA]</scope>
</reference>
<evidence type="ECO:0000313" key="2">
    <source>
        <dbReference type="Proteomes" id="UP000287651"/>
    </source>
</evidence>
<name>A0A427BCI4_ENSVE</name>
<dbReference type="Proteomes" id="UP000287651">
    <property type="component" value="Unassembled WGS sequence"/>
</dbReference>
<proteinExistence type="predicted"/>
<dbReference type="AlphaFoldDB" id="A0A427BCI4"/>
<organism evidence="1 2">
    <name type="scientific">Ensete ventricosum</name>
    <name type="common">Abyssinian banana</name>
    <name type="synonym">Musa ensete</name>
    <dbReference type="NCBI Taxonomy" id="4639"/>
    <lineage>
        <taxon>Eukaryota</taxon>
        <taxon>Viridiplantae</taxon>
        <taxon>Streptophyta</taxon>
        <taxon>Embryophyta</taxon>
        <taxon>Tracheophyta</taxon>
        <taxon>Spermatophyta</taxon>
        <taxon>Magnoliopsida</taxon>
        <taxon>Liliopsida</taxon>
        <taxon>Zingiberales</taxon>
        <taxon>Musaceae</taxon>
        <taxon>Ensete</taxon>
    </lineage>
</organism>
<comment type="caution">
    <text evidence="1">The sequence shown here is derived from an EMBL/GenBank/DDBJ whole genome shotgun (WGS) entry which is preliminary data.</text>
</comment>
<sequence length="116" mass="13221">MGEVEECLGGNNRLSSAGFESRSFLLSTLFPTHRLKLRRYPSDSTPLQIKSKYDGVVGVLSVRSFSPDASQEVNFYTYVLLFLSRLVGLSFPYGRGRIGKDQRILERYDQCSQRFI</sequence>
<evidence type="ECO:0000313" key="1">
    <source>
        <dbReference type="EMBL" id="RRT86199.1"/>
    </source>
</evidence>
<protein>
    <submittedName>
        <fullName evidence="1">Uncharacterized protein</fullName>
    </submittedName>
</protein>
<gene>
    <name evidence="1" type="ORF">B296_00000861</name>
</gene>
<dbReference type="EMBL" id="AMZH03000003">
    <property type="protein sequence ID" value="RRT86199.1"/>
    <property type="molecule type" value="Genomic_DNA"/>
</dbReference>
<accession>A0A427BCI4</accession>